<reference evidence="2" key="1">
    <citation type="submission" date="2020-05" db="EMBL/GenBank/DDBJ databases">
        <authorList>
            <person name="Chiriac C."/>
            <person name="Salcher M."/>
            <person name="Ghai R."/>
            <person name="Kavagutti S V."/>
        </authorList>
    </citation>
    <scope>NUCLEOTIDE SEQUENCE</scope>
</reference>
<dbReference type="EMBL" id="LR797252">
    <property type="protein sequence ID" value="CAB4196853.1"/>
    <property type="molecule type" value="Genomic_DNA"/>
</dbReference>
<evidence type="ECO:0000313" key="2">
    <source>
        <dbReference type="EMBL" id="CAB4196853.1"/>
    </source>
</evidence>
<proteinExistence type="predicted"/>
<feature type="region of interest" description="Disordered" evidence="1">
    <location>
        <begin position="75"/>
        <end position="103"/>
    </location>
</feature>
<accession>A0A6J5RHJ2</accession>
<organism evidence="2">
    <name type="scientific">uncultured Caudovirales phage</name>
    <dbReference type="NCBI Taxonomy" id="2100421"/>
    <lineage>
        <taxon>Viruses</taxon>
        <taxon>Duplodnaviria</taxon>
        <taxon>Heunggongvirae</taxon>
        <taxon>Uroviricota</taxon>
        <taxon>Caudoviricetes</taxon>
        <taxon>Peduoviridae</taxon>
        <taxon>Maltschvirus</taxon>
        <taxon>Maltschvirus maltsch</taxon>
    </lineage>
</organism>
<protein>
    <submittedName>
        <fullName evidence="2">Uncharacterized protein</fullName>
    </submittedName>
</protein>
<name>A0A6J5RHJ2_9CAUD</name>
<evidence type="ECO:0000256" key="1">
    <source>
        <dbReference type="SAM" id="MobiDB-lite"/>
    </source>
</evidence>
<sequence length="103" mass="11275">MKTKQMVEVVESILKASHSAVEAMADGDRTQVKELAKTVALSLSMEPKHVLSFVDYYVHNSDVVYVSRGKNGGVVRGTKPAKTDKPVKKVDKKVKADDSTLND</sequence>
<feature type="compositionally biased region" description="Basic and acidic residues" evidence="1">
    <location>
        <begin position="81"/>
        <end position="103"/>
    </location>
</feature>
<gene>
    <name evidence="2" type="ORF">UFOVP1290_373</name>
</gene>